<dbReference type="SUPFAM" id="SSF81469">
    <property type="entry name" value="Bacterial aa3 type cytochrome c oxidase subunit IV"/>
    <property type="match status" value="1"/>
</dbReference>
<evidence type="ECO:0000256" key="1">
    <source>
        <dbReference type="SAM" id="Phobius"/>
    </source>
</evidence>
<reference evidence="4" key="1">
    <citation type="journal article" date="2019" name="Int. J. Syst. Evol. Microbiol.">
        <title>The Global Catalogue of Microorganisms (GCM) 10K type strain sequencing project: providing services to taxonomists for standard genome sequencing and annotation.</title>
        <authorList>
            <consortium name="The Broad Institute Genomics Platform"/>
            <consortium name="The Broad Institute Genome Sequencing Center for Infectious Disease"/>
            <person name="Wu L."/>
            <person name="Ma J."/>
        </authorList>
    </citation>
    <scope>NUCLEOTIDE SEQUENCE [LARGE SCALE GENOMIC DNA]</scope>
    <source>
        <strain evidence="4">CCUG 62982</strain>
    </source>
</reference>
<dbReference type="InterPro" id="IPR036596">
    <property type="entry name" value="Cyt-C_aa3_sf"/>
</dbReference>
<organism evidence="3 4">
    <name type="scientific">Sphingomonas canadensis</name>
    <dbReference type="NCBI Taxonomy" id="1219257"/>
    <lineage>
        <taxon>Bacteria</taxon>
        <taxon>Pseudomonadati</taxon>
        <taxon>Pseudomonadota</taxon>
        <taxon>Alphaproteobacteria</taxon>
        <taxon>Sphingomonadales</taxon>
        <taxon>Sphingomonadaceae</taxon>
        <taxon>Sphingomonas</taxon>
    </lineage>
</organism>
<evidence type="ECO:0000259" key="2">
    <source>
        <dbReference type="Pfam" id="PF07835"/>
    </source>
</evidence>
<evidence type="ECO:0000313" key="3">
    <source>
        <dbReference type="EMBL" id="MFD0945549.1"/>
    </source>
</evidence>
<keyword evidence="4" id="KW-1185">Reference proteome</keyword>
<accession>A0ABW3H8B8</accession>
<feature type="transmembrane region" description="Helical" evidence="1">
    <location>
        <begin position="24"/>
        <end position="44"/>
    </location>
</feature>
<feature type="domain" description="Cytochrome c oxidase subunit IV bacterial aa3 type" evidence="2">
    <location>
        <begin position="12"/>
        <end position="39"/>
    </location>
</feature>
<sequence length="46" mass="4839">MAGGGENGAELQAHEQTWTGFKSMMTWGTVIAALIGAFVVFLIAPK</sequence>
<evidence type="ECO:0000313" key="4">
    <source>
        <dbReference type="Proteomes" id="UP001596977"/>
    </source>
</evidence>
<proteinExistence type="predicted"/>
<dbReference type="Gene3D" id="1.20.5.160">
    <property type="entry name" value="Bacterial aa3 type cytochrome c oxidase subunit IV"/>
    <property type="match status" value="1"/>
</dbReference>
<keyword evidence="1" id="KW-0472">Membrane</keyword>
<protein>
    <submittedName>
        <fullName evidence="3">Aa3-type cytochrome c oxidase subunit IV</fullName>
    </submittedName>
</protein>
<dbReference type="InterPro" id="IPR012422">
    <property type="entry name" value="Cyt_c_oxidase_su4_bac-aa3"/>
</dbReference>
<comment type="caution">
    <text evidence="3">The sequence shown here is derived from an EMBL/GenBank/DDBJ whole genome shotgun (WGS) entry which is preliminary data.</text>
</comment>
<dbReference type="RefSeq" id="WP_264942213.1">
    <property type="nucleotide sequence ID" value="NZ_JAPDRA010000001.1"/>
</dbReference>
<dbReference type="Proteomes" id="UP001596977">
    <property type="component" value="Unassembled WGS sequence"/>
</dbReference>
<gene>
    <name evidence="3" type="ORF">ACFQ1E_04265</name>
</gene>
<name>A0ABW3H8B8_9SPHN</name>
<dbReference type="Pfam" id="PF07835">
    <property type="entry name" value="COX4_pro_2"/>
    <property type="match status" value="1"/>
</dbReference>
<dbReference type="EMBL" id="JBHTJG010000001">
    <property type="protein sequence ID" value="MFD0945549.1"/>
    <property type="molecule type" value="Genomic_DNA"/>
</dbReference>
<keyword evidence="1" id="KW-1133">Transmembrane helix</keyword>
<keyword evidence="1" id="KW-0812">Transmembrane</keyword>